<feature type="compositionally biased region" description="Low complexity" evidence="1">
    <location>
        <begin position="145"/>
        <end position="159"/>
    </location>
</feature>
<sequence>MTPKIDHLVAGLARDPGPGLTPGSRELLDEITRLPAAAQIPAAVPPTPVPVPATRIRKRRMWALLPASFAVVLAWALTAPAQAALDIRREGDFFMVVVKDPHADPRVYNSELRSAGLPIRIVTEPASPSRVGTFTTIPASVLDTTLTSSSTPSPAATPTGDRADLPWQGDSGPIGISGIESLGSCAADQPCVLGVRILATTTLQTVISLGRPARPGEIYRSTARLDMPGELLHCVPFVNRTVSEVRSLVVRKGVRTVKWVDQAAGRGLNPPPDSWFVHEGWPYSADTVLFYVGPTQTEAVDTC</sequence>
<name>A0A5M3WS75_9ACTN</name>
<keyword evidence="4" id="KW-1185">Reference proteome</keyword>
<dbReference type="EMBL" id="BLAE01000026">
    <property type="protein sequence ID" value="GES11012.1"/>
    <property type="molecule type" value="Genomic_DNA"/>
</dbReference>
<comment type="caution">
    <text evidence="3">The sequence shown here is derived from an EMBL/GenBank/DDBJ whole genome shotgun (WGS) entry which is preliminary data.</text>
</comment>
<organism evidence="3 4">
    <name type="scientific">Acrocarpospora macrocephala</name>
    <dbReference type="NCBI Taxonomy" id="150177"/>
    <lineage>
        <taxon>Bacteria</taxon>
        <taxon>Bacillati</taxon>
        <taxon>Actinomycetota</taxon>
        <taxon>Actinomycetes</taxon>
        <taxon>Streptosporangiales</taxon>
        <taxon>Streptosporangiaceae</taxon>
        <taxon>Acrocarpospora</taxon>
    </lineage>
</organism>
<dbReference type="AlphaFoldDB" id="A0A5M3WS75"/>
<reference evidence="3 4" key="1">
    <citation type="submission" date="2019-10" db="EMBL/GenBank/DDBJ databases">
        <title>Whole genome shotgun sequence of Acrocarpospora macrocephala NBRC 16266.</title>
        <authorList>
            <person name="Ichikawa N."/>
            <person name="Kimura A."/>
            <person name="Kitahashi Y."/>
            <person name="Komaki H."/>
            <person name="Oguchi A."/>
        </authorList>
    </citation>
    <scope>NUCLEOTIDE SEQUENCE [LARGE SCALE GENOMIC DNA]</scope>
    <source>
        <strain evidence="3 4">NBRC 16266</strain>
    </source>
</reference>
<keyword evidence="2" id="KW-0472">Membrane</keyword>
<feature type="region of interest" description="Disordered" evidence="1">
    <location>
        <begin position="145"/>
        <end position="167"/>
    </location>
</feature>
<evidence type="ECO:0000313" key="4">
    <source>
        <dbReference type="Proteomes" id="UP000331127"/>
    </source>
</evidence>
<dbReference type="Proteomes" id="UP000331127">
    <property type="component" value="Unassembled WGS sequence"/>
</dbReference>
<evidence type="ECO:0000256" key="2">
    <source>
        <dbReference type="SAM" id="Phobius"/>
    </source>
</evidence>
<feature type="transmembrane region" description="Helical" evidence="2">
    <location>
        <begin position="62"/>
        <end position="85"/>
    </location>
</feature>
<accession>A0A5M3WS75</accession>
<keyword evidence="2" id="KW-1133">Transmembrane helix</keyword>
<gene>
    <name evidence="3" type="ORF">Amac_046090</name>
</gene>
<evidence type="ECO:0000256" key="1">
    <source>
        <dbReference type="SAM" id="MobiDB-lite"/>
    </source>
</evidence>
<proteinExistence type="predicted"/>
<protein>
    <submittedName>
        <fullName evidence="3">Uncharacterized protein</fullName>
    </submittedName>
</protein>
<evidence type="ECO:0000313" key="3">
    <source>
        <dbReference type="EMBL" id="GES11012.1"/>
    </source>
</evidence>
<dbReference type="OrthoDB" id="3826074at2"/>
<keyword evidence="2" id="KW-0812">Transmembrane</keyword>
<dbReference type="RefSeq" id="WP_155356406.1">
    <property type="nucleotide sequence ID" value="NZ_BAAAHL010000036.1"/>
</dbReference>